<evidence type="ECO:0000256" key="4">
    <source>
        <dbReference type="ARBA" id="ARBA00022691"/>
    </source>
</evidence>
<keyword evidence="2 5" id="KW-0489">Methyltransferase</keyword>
<name>A0A2R7Y1Q4_9ARCH</name>
<dbReference type="EMBL" id="NDWU01000017">
    <property type="protein sequence ID" value="PUA31466.1"/>
    <property type="molecule type" value="Genomic_DNA"/>
</dbReference>
<comment type="function">
    <text evidence="5">Specifically methylates the uridine in position 2552 of 23S rRNA at the 2'-O position of the ribose in the fully assembled 50S ribosomal subunit.</text>
</comment>
<keyword evidence="4 5" id="KW-0949">S-adenosyl-L-methionine</keyword>
<evidence type="ECO:0000256" key="2">
    <source>
        <dbReference type="ARBA" id="ARBA00022603"/>
    </source>
</evidence>
<feature type="domain" description="Ribosomal RNA methyltransferase FtsJ" evidence="7">
    <location>
        <begin position="40"/>
        <end position="215"/>
    </location>
</feature>
<reference evidence="8 9" key="1">
    <citation type="submission" date="2017-04" db="EMBL/GenBank/DDBJ databases">
        <title>Draft Aigarchaeota genome from a New Zealand hot spring.</title>
        <authorList>
            <person name="Reysenbach A.-L."/>
            <person name="Donaho J.A."/>
            <person name="Gerhart J."/>
            <person name="Kelley J.F."/>
            <person name="Kouba K."/>
            <person name="Podar M."/>
            <person name="Stott M."/>
        </authorList>
    </citation>
    <scope>NUCLEOTIDE SEQUENCE [LARGE SCALE GENOMIC DNA]</scope>
    <source>
        <strain evidence="8">NZ13_MG1</strain>
    </source>
</reference>
<evidence type="ECO:0000256" key="6">
    <source>
        <dbReference type="PIRSR" id="PIRSR005461-1"/>
    </source>
</evidence>
<sequence>MKALEARIPLALVVGVSSMLRKQLSRDPYTTLAKRLGMLSRAAFKLQYVQKRYGFLKPGDSVIILGSAPGGMAQLAARYVGPHGLVVAVDVKPQDFKIADNVISITADVFDPDITERIRKALKSGQADKLVSDLSPSLTGFREVDVPRQLELVEAALKIAGELVRKGGGVYLKIFESPEAKSIEDSLRSSFQKVKRIVPMATRKHSSEIFLLALEKR</sequence>
<dbReference type="PANTHER" id="PTHR10920:SF13">
    <property type="entry name" value="PRE-RRNA 2'-O-RIBOSE RNA METHYLTRANSFERASE FTSJ3"/>
    <property type="match status" value="1"/>
</dbReference>
<keyword evidence="1 5" id="KW-0698">rRNA processing</keyword>
<proteinExistence type="inferred from homology"/>
<dbReference type="SUPFAM" id="SSF53335">
    <property type="entry name" value="S-adenosyl-L-methionine-dependent methyltransferases"/>
    <property type="match status" value="1"/>
</dbReference>
<dbReference type="InterPro" id="IPR050082">
    <property type="entry name" value="RNA_methyltr_RlmE"/>
</dbReference>
<dbReference type="PIRSF" id="PIRSF005461">
    <property type="entry name" value="23S_rRNA_mtase"/>
    <property type="match status" value="1"/>
</dbReference>
<comment type="subcellular location">
    <subcellularLocation>
        <location evidence="5">Cytoplasm</location>
    </subcellularLocation>
</comment>
<keyword evidence="3 5" id="KW-0808">Transferase</keyword>
<keyword evidence="5" id="KW-0963">Cytoplasm</keyword>
<dbReference type="PANTHER" id="PTHR10920">
    <property type="entry name" value="RIBOSOMAL RNA METHYLTRANSFERASE"/>
    <property type="match status" value="1"/>
</dbReference>
<dbReference type="GO" id="GO:0005737">
    <property type="term" value="C:cytoplasm"/>
    <property type="evidence" value="ECO:0007669"/>
    <property type="project" value="UniProtKB-SubCell"/>
</dbReference>
<dbReference type="AlphaFoldDB" id="A0A2R7Y1Q4"/>
<comment type="caution">
    <text evidence="5">Lacks conserved residue(s) required for the propagation of feature annotation.</text>
</comment>
<dbReference type="EC" id="2.1.1.166" evidence="5"/>
<dbReference type="HAMAP" id="MF_01547">
    <property type="entry name" value="RNA_methyltr_E"/>
    <property type="match status" value="1"/>
</dbReference>
<evidence type="ECO:0000256" key="5">
    <source>
        <dbReference type="HAMAP-Rule" id="MF_01547"/>
    </source>
</evidence>
<evidence type="ECO:0000313" key="8">
    <source>
        <dbReference type="EMBL" id="PUA31466.1"/>
    </source>
</evidence>
<evidence type="ECO:0000256" key="3">
    <source>
        <dbReference type="ARBA" id="ARBA00022679"/>
    </source>
</evidence>
<accession>A0A2R7Y1Q4</accession>
<organism evidence="8 9">
    <name type="scientific">Candidatus Terraquivivens tikiterensis</name>
    <dbReference type="NCBI Taxonomy" id="1980982"/>
    <lineage>
        <taxon>Archaea</taxon>
        <taxon>Nitrososphaerota</taxon>
        <taxon>Candidatus Wolframiiraptoraceae</taxon>
        <taxon>Candidatus Terraquivivens</taxon>
    </lineage>
</organism>
<comment type="similarity">
    <text evidence="5">Belongs to the class I-like SAM-binding methyltransferase superfamily. RNA methyltransferase RlmE family.</text>
</comment>
<dbReference type="InterPro" id="IPR029063">
    <property type="entry name" value="SAM-dependent_MTases_sf"/>
</dbReference>
<comment type="caution">
    <text evidence="8">The sequence shown here is derived from an EMBL/GenBank/DDBJ whole genome shotgun (WGS) entry which is preliminary data.</text>
</comment>
<evidence type="ECO:0000259" key="7">
    <source>
        <dbReference type="Pfam" id="PF01728"/>
    </source>
</evidence>
<comment type="catalytic activity">
    <reaction evidence="5">
        <text>uridine(2552) in 23S rRNA + S-adenosyl-L-methionine = 2'-O-methyluridine(2552) in 23S rRNA + S-adenosyl-L-homocysteine + H(+)</text>
        <dbReference type="Rhea" id="RHEA:42720"/>
        <dbReference type="Rhea" id="RHEA-COMP:10202"/>
        <dbReference type="Rhea" id="RHEA-COMP:10203"/>
        <dbReference type="ChEBI" id="CHEBI:15378"/>
        <dbReference type="ChEBI" id="CHEBI:57856"/>
        <dbReference type="ChEBI" id="CHEBI:59789"/>
        <dbReference type="ChEBI" id="CHEBI:65315"/>
        <dbReference type="ChEBI" id="CHEBI:74478"/>
        <dbReference type="EC" id="2.1.1.166"/>
    </reaction>
</comment>
<protein>
    <recommendedName>
        <fullName evidence="5">Ribosomal RNA large subunit methyltransferase E</fullName>
        <ecNumber evidence="5">2.1.1.166</ecNumber>
    </recommendedName>
    <alternativeName>
        <fullName evidence="5">23S rRNA Um2552 methyltransferase</fullName>
    </alternativeName>
    <alternativeName>
        <fullName evidence="5">rRNA (uridine-2'-O-)-methyltransferase</fullName>
    </alternativeName>
</protein>
<gene>
    <name evidence="5" type="primary">rlmE</name>
    <name evidence="8" type="ORF">B9J98_06355</name>
</gene>
<evidence type="ECO:0000256" key="1">
    <source>
        <dbReference type="ARBA" id="ARBA00022552"/>
    </source>
</evidence>
<dbReference type="Gene3D" id="3.40.50.150">
    <property type="entry name" value="Vaccinia Virus protein VP39"/>
    <property type="match status" value="1"/>
</dbReference>
<feature type="active site" description="Proton acceptor" evidence="5 6">
    <location>
        <position position="173"/>
    </location>
</feature>
<evidence type="ECO:0000313" key="9">
    <source>
        <dbReference type="Proteomes" id="UP000244066"/>
    </source>
</evidence>
<dbReference type="Pfam" id="PF01728">
    <property type="entry name" value="FtsJ"/>
    <property type="match status" value="1"/>
</dbReference>
<dbReference type="InterPro" id="IPR002877">
    <property type="entry name" value="RNA_MeTrfase_FtsJ_dom"/>
</dbReference>
<dbReference type="Proteomes" id="UP000244066">
    <property type="component" value="Unassembled WGS sequence"/>
</dbReference>
<dbReference type="InterPro" id="IPR015507">
    <property type="entry name" value="rRNA-MeTfrase_E"/>
</dbReference>
<dbReference type="GO" id="GO:0008650">
    <property type="term" value="F:rRNA (uridine-2'-O-)-methyltransferase activity"/>
    <property type="evidence" value="ECO:0007669"/>
    <property type="project" value="UniProtKB-UniRule"/>
</dbReference>